<evidence type="ECO:0000256" key="4">
    <source>
        <dbReference type="PIRSR" id="PIRSR601461-1"/>
    </source>
</evidence>
<feature type="active site" evidence="4">
    <location>
        <position position="62"/>
    </location>
</feature>
<proteinExistence type="inferred from homology"/>
<dbReference type="EMBL" id="SPLM01000042">
    <property type="protein sequence ID" value="TMW63988.1"/>
    <property type="molecule type" value="Genomic_DNA"/>
</dbReference>
<feature type="signal peptide" evidence="8">
    <location>
        <begin position="1"/>
        <end position="23"/>
    </location>
</feature>
<dbReference type="InterPro" id="IPR033121">
    <property type="entry name" value="PEPTIDASE_A1"/>
</dbReference>
<keyword evidence="2 6" id="KW-0645">Protease</keyword>
<dbReference type="GO" id="GO:0004190">
    <property type="term" value="F:aspartic-type endopeptidase activity"/>
    <property type="evidence" value="ECO:0007669"/>
    <property type="project" value="UniProtKB-KW"/>
</dbReference>
<dbReference type="CDD" id="cd05471">
    <property type="entry name" value="pepsin_like"/>
    <property type="match status" value="1"/>
</dbReference>
<dbReference type="Pfam" id="PF00026">
    <property type="entry name" value="Asp"/>
    <property type="match status" value="1"/>
</dbReference>
<evidence type="ECO:0000313" key="10">
    <source>
        <dbReference type="EMBL" id="TMW63988.1"/>
    </source>
</evidence>
<dbReference type="InterPro" id="IPR034164">
    <property type="entry name" value="Pepsin-like_dom"/>
</dbReference>
<comment type="similarity">
    <text evidence="1 6">Belongs to the peptidase A1 family.</text>
</comment>
<feature type="region of interest" description="Disordered" evidence="7">
    <location>
        <begin position="497"/>
        <end position="535"/>
    </location>
</feature>
<dbReference type="SUPFAM" id="SSF50630">
    <property type="entry name" value="Acid proteases"/>
    <property type="match status" value="1"/>
</dbReference>
<evidence type="ECO:0000256" key="5">
    <source>
        <dbReference type="PIRSR" id="PIRSR601461-2"/>
    </source>
</evidence>
<evidence type="ECO:0000259" key="9">
    <source>
        <dbReference type="PROSITE" id="PS51767"/>
    </source>
</evidence>
<dbReference type="InterPro" id="IPR001461">
    <property type="entry name" value="Aspartic_peptidase_A1"/>
</dbReference>
<evidence type="ECO:0000256" key="7">
    <source>
        <dbReference type="SAM" id="MobiDB-lite"/>
    </source>
</evidence>
<feature type="domain" description="Peptidase A1" evidence="9">
    <location>
        <begin position="44"/>
        <end position="392"/>
    </location>
</feature>
<name>A0A8K1FMU3_PYTOL</name>
<feature type="active site" evidence="4">
    <location>
        <position position="259"/>
    </location>
</feature>
<feature type="disulfide bond" evidence="5">
    <location>
        <begin position="75"/>
        <end position="78"/>
    </location>
</feature>
<dbReference type="AlphaFoldDB" id="A0A8K1FMU3"/>
<dbReference type="InterPro" id="IPR021109">
    <property type="entry name" value="Peptidase_aspartic_dom_sf"/>
</dbReference>
<evidence type="ECO:0000256" key="1">
    <source>
        <dbReference type="ARBA" id="ARBA00007447"/>
    </source>
</evidence>
<organism evidence="10 11">
    <name type="scientific">Pythium oligandrum</name>
    <name type="common">Mycoparasitic fungus</name>
    <dbReference type="NCBI Taxonomy" id="41045"/>
    <lineage>
        <taxon>Eukaryota</taxon>
        <taxon>Sar</taxon>
        <taxon>Stramenopiles</taxon>
        <taxon>Oomycota</taxon>
        <taxon>Peronosporomycetes</taxon>
        <taxon>Pythiales</taxon>
        <taxon>Pythiaceae</taxon>
        <taxon>Pythium</taxon>
    </lineage>
</organism>
<dbReference type="InterPro" id="IPR001969">
    <property type="entry name" value="Aspartic_peptidase_AS"/>
</dbReference>
<dbReference type="PRINTS" id="PR00792">
    <property type="entry name" value="PEPSIN"/>
</dbReference>
<dbReference type="Gene3D" id="2.40.70.10">
    <property type="entry name" value="Acid Proteases"/>
    <property type="match status" value="2"/>
</dbReference>
<reference evidence="10" key="1">
    <citation type="submission" date="2019-03" db="EMBL/GenBank/DDBJ databases">
        <title>Long read genome sequence of the mycoparasitic Pythium oligandrum ATCC 38472 isolated from sugarbeet rhizosphere.</title>
        <authorList>
            <person name="Gaulin E."/>
        </authorList>
    </citation>
    <scope>NUCLEOTIDE SEQUENCE</scope>
    <source>
        <strain evidence="10">ATCC 38472_TT</strain>
    </source>
</reference>
<dbReference type="PANTHER" id="PTHR47966:SF51">
    <property type="entry name" value="BETA-SITE APP-CLEAVING ENZYME, ISOFORM A-RELATED"/>
    <property type="match status" value="1"/>
</dbReference>
<dbReference type="OrthoDB" id="771136at2759"/>
<dbReference type="Proteomes" id="UP000794436">
    <property type="component" value="Unassembled WGS sequence"/>
</dbReference>
<evidence type="ECO:0000256" key="2">
    <source>
        <dbReference type="ARBA" id="ARBA00022670"/>
    </source>
</evidence>
<keyword evidence="3 6" id="KW-0064">Aspartyl protease</keyword>
<protein>
    <recommendedName>
        <fullName evidence="9">Peptidase A1 domain-containing protein</fullName>
    </recommendedName>
</protein>
<dbReference type="GO" id="GO:0006508">
    <property type="term" value="P:proteolysis"/>
    <property type="evidence" value="ECO:0007669"/>
    <property type="project" value="UniProtKB-KW"/>
</dbReference>
<evidence type="ECO:0000256" key="8">
    <source>
        <dbReference type="SAM" id="SignalP"/>
    </source>
</evidence>
<accession>A0A8K1FMU3</accession>
<evidence type="ECO:0000256" key="6">
    <source>
        <dbReference type="RuleBase" id="RU000454"/>
    </source>
</evidence>
<dbReference type="PROSITE" id="PS51767">
    <property type="entry name" value="PEPTIDASE_A1"/>
    <property type="match status" value="1"/>
</dbReference>
<evidence type="ECO:0000256" key="3">
    <source>
        <dbReference type="ARBA" id="ARBA00022750"/>
    </source>
</evidence>
<keyword evidence="5" id="KW-1015">Disulfide bond</keyword>
<keyword evidence="6" id="KW-0378">Hydrolase</keyword>
<dbReference type="PANTHER" id="PTHR47966">
    <property type="entry name" value="BETA-SITE APP-CLEAVING ENZYME, ISOFORM A-RELATED"/>
    <property type="match status" value="1"/>
</dbReference>
<evidence type="ECO:0000313" key="11">
    <source>
        <dbReference type="Proteomes" id="UP000794436"/>
    </source>
</evidence>
<sequence>MRLIAPAWVGMLIAGMLITQTSAAVAAHTPILRIPLDNYDQMQFYGSVSVGTPPQEFRVIFDTGSSDVWLPDVACATCAGPRRFDSTRSLSYRSLNESFLLEYGSGNASGGLMTETLRLGGALELLAVRVGRVNATTRRLQRFHADGIVGLAFDSLALITKPGLVPSNDYVSLLSRFSIYINPLPGKLPSSQLILGGVDSTLVAPDPNAVQWHYFPLVPYPDTKLLGFWAVKLAHYRVVRPEQPNDHGQHTTQLTAIIDSGTSLLLLPPRLFNISIQHIRHHLRHHHQVILEPHAVEISGYACQECSPSMFPALEFAFSQAPTDASQRFILQGRDYVRCEGGYCSPQLDVHKLFGDDESMPSIHEEVIVLGALFMRAYYTVFDSHAHRVGFACAGECDGGRHNVEMHFQADDWTSSARQWGFWLHVQKCVGILMLVVAGMLLNSIYSTRNKVAIPRRLKVVKNSDNWTESGLAWGRRQSAALLRRLSMGSVVVDVAEDADHAAQSEPETEEPSQNERERVGSVIARRKGSVSDDV</sequence>
<keyword evidence="8" id="KW-0732">Signal</keyword>
<comment type="caution">
    <text evidence="10">The sequence shown here is derived from an EMBL/GenBank/DDBJ whole genome shotgun (WGS) entry which is preliminary data.</text>
</comment>
<gene>
    <name evidence="10" type="ORF">Poli38472_014693</name>
</gene>
<feature type="chain" id="PRO_5035428279" description="Peptidase A1 domain-containing protein" evidence="8">
    <location>
        <begin position="24"/>
        <end position="535"/>
    </location>
</feature>
<dbReference type="FunFam" id="2.40.70.10:FF:000008">
    <property type="entry name" value="Cathepsin D"/>
    <property type="match status" value="1"/>
</dbReference>
<keyword evidence="11" id="KW-1185">Reference proteome</keyword>
<dbReference type="PROSITE" id="PS00141">
    <property type="entry name" value="ASP_PROTEASE"/>
    <property type="match status" value="2"/>
</dbReference>